<dbReference type="RefSeq" id="WP_083405275.1">
    <property type="nucleotide sequence ID" value="NZ_FOAD01000003.1"/>
</dbReference>
<dbReference type="AlphaFoldDB" id="A0A1H7NLC2"/>
<reference evidence="1 2" key="1">
    <citation type="submission" date="2016-10" db="EMBL/GenBank/DDBJ databases">
        <authorList>
            <person name="de Groot N.N."/>
        </authorList>
    </citation>
    <scope>NUCLEOTIDE SEQUENCE [LARGE SCALE GENOMIC DNA]</scope>
    <source>
        <strain evidence="1 2">CDM_5</strain>
    </source>
</reference>
<dbReference type="Proteomes" id="UP000183894">
    <property type="component" value="Unassembled WGS sequence"/>
</dbReference>
<evidence type="ECO:0000313" key="1">
    <source>
        <dbReference type="EMBL" id="SEL24151.1"/>
    </source>
</evidence>
<proteinExistence type="predicted"/>
<gene>
    <name evidence="1" type="ORF">SAMN04488691_103362</name>
</gene>
<sequence>MTDMTDNPTVTLRDDDRTVSLTRELTPAGERLLLETDDSSIRLDALALESLTWQEDEFFADLTGVEYAPGENPVSTDETLQIGNEYTVVQLTVFDTDDGPRLEIDSPKLGYSCRLGVSELVALSRKDMSLFSDLLHTPMGPVDDHDDDPLFH</sequence>
<dbReference type="OrthoDB" id="296462at2157"/>
<organism evidence="1 2">
    <name type="scientific">Haloferax larsenii</name>
    <dbReference type="NCBI Taxonomy" id="302484"/>
    <lineage>
        <taxon>Archaea</taxon>
        <taxon>Methanobacteriati</taxon>
        <taxon>Methanobacteriota</taxon>
        <taxon>Stenosarchaea group</taxon>
        <taxon>Halobacteria</taxon>
        <taxon>Halobacteriales</taxon>
        <taxon>Haloferacaceae</taxon>
        <taxon>Haloferax</taxon>
    </lineage>
</organism>
<name>A0A1H7NLC2_HALLR</name>
<dbReference type="EMBL" id="FOAD01000003">
    <property type="protein sequence ID" value="SEL24151.1"/>
    <property type="molecule type" value="Genomic_DNA"/>
</dbReference>
<protein>
    <submittedName>
        <fullName evidence="1">Uncharacterized protein</fullName>
    </submittedName>
</protein>
<accession>A0A1H7NLC2</accession>
<evidence type="ECO:0000313" key="2">
    <source>
        <dbReference type="Proteomes" id="UP000183894"/>
    </source>
</evidence>